<sequence>MYANPYATLFRDLMSESARRLPISMSERAGERLDAAALDAGYCIDAPDLIPAGGCRYRLSYCGSAFARRP</sequence>
<dbReference type="Proteomes" id="UP000675920">
    <property type="component" value="Unplaced"/>
</dbReference>
<dbReference type="RefSeq" id="WP_028310965.1">
    <property type="nucleotide sequence ID" value="NZ_AXWS01000008.1"/>
</dbReference>
<accession>A0A8B6X2R8</accession>
<proteinExistence type="predicted"/>
<dbReference type="AlphaFoldDB" id="A0A8B6X2R8"/>
<reference evidence="2" key="1">
    <citation type="submission" date="2025-08" db="UniProtKB">
        <authorList>
            <consortium name="RefSeq"/>
        </authorList>
    </citation>
    <scope>IDENTIFICATION</scope>
</reference>
<evidence type="ECO:0000313" key="2">
    <source>
        <dbReference type="RefSeq" id="WP_028310965.1"/>
    </source>
</evidence>
<evidence type="ECO:0000313" key="1">
    <source>
        <dbReference type="Proteomes" id="UP000675920"/>
    </source>
</evidence>
<organism evidence="1 2">
    <name type="scientific">Derxia gummosa DSM 723</name>
    <dbReference type="NCBI Taxonomy" id="1121388"/>
    <lineage>
        <taxon>Bacteria</taxon>
        <taxon>Pseudomonadati</taxon>
        <taxon>Pseudomonadota</taxon>
        <taxon>Betaproteobacteria</taxon>
        <taxon>Burkholderiales</taxon>
        <taxon>Alcaligenaceae</taxon>
        <taxon>Derxia</taxon>
    </lineage>
</organism>
<name>A0A8B6X2R8_9BURK</name>
<keyword evidence="1" id="KW-1185">Reference proteome</keyword>
<protein>
    <submittedName>
        <fullName evidence="2">Uncharacterized protein</fullName>
    </submittedName>
</protein>